<dbReference type="Proteomes" id="UP001596223">
    <property type="component" value="Unassembled WGS sequence"/>
</dbReference>
<protein>
    <recommendedName>
        <fullName evidence="3">Lipoprotein</fullName>
    </recommendedName>
</protein>
<evidence type="ECO:0000313" key="2">
    <source>
        <dbReference type="Proteomes" id="UP001596223"/>
    </source>
</evidence>
<accession>A0ABW1JSX6</accession>
<evidence type="ECO:0000313" key="1">
    <source>
        <dbReference type="EMBL" id="MFC6012320.1"/>
    </source>
</evidence>
<organism evidence="1 2">
    <name type="scientific">Nocardia lasii</name>
    <dbReference type="NCBI Taxonomy" id="1616107"/>
    <lineage>
        <taxon>Bacteria</taxon>
        <taxon>Bacillati</taxon>
        <taxon>Actinomycetota</taxon>
        <taxon>Actinomycetes</taxon>
        <taxon>Mycobacteriales</taxon>
        <taxon>Nocardiaceae</taxon>
        <taxon>Nocardia</taxon>
    </lineage>
</organism>
<name>A0ABW1JSX6_9NOCA</name>
<keyword evidence="2" id="KW-1185">Reference proteome</keyword>
<reference evidence="2" key="1">
    <citation type="journal article" date="2019" name="Int. J. Syst. Evol. Microbiol.">
        <title>The Global Catalogue of Microorganisms (GCM) 10K type strain sequencing project: providing services to taxonomists for standard genome sequencing and annotation.</title>
        <authorList>
            <consortium name="The Broad Institute Genomics Platform"/>
            <consortium name="The Broad Institute Genome Sequencing Center for Infectious Disease"/>
            <person name="Wu L."/>
            <person name="Ma J."/>
        </authorList>
    </citation>
    <scope>NUCLEOTIDE SEQUENCE [LARGE SCALE GENOMIC DNA]</scope>
    <source>
        <strain evidence="2">CCUG 36956</strain>
    </source>
</reference>
<dbReference type="RefSeq" id="WP_378605674.1">
    <property type="nucleotide sequence ID" value="NZ_JBHSQN010000010.1"/>
</dbReference>
<proteinExistence type="predicted"/>
<comment type="caution">
    <text evidence="1">The sequence shown here is derived from an EMBL/GenBank/DDBJ whole genome shotgun (WGS) entry which is preliminary data.</text>
</comment>
<dbReference type="EMBL" id="JBHSQN010000010">
    <property type="protein sequence ID" value="MFC6012320.1"/>
    <property type="molecule type" value="Genomic_DNA"/>
</dbReference>
<evidence type="ECO:0008006" key="3">
    <source>
        <dbReference type="Google" id="ProtNLM"/>
    </source>
</evidence>
<dbReference type="PROSITE" id="PS51257">
    <property type="entry name" value="PROKAR_LIPOPROTEIN"/>
    <property type="match status" value="1"/>
</dbReference>
<gene>
    <name evidence="1" type="ORF">ACFP3H_14765</name>
</gene>
<sequence>MARISPHRRAKVAVVVAVAALGLTGCGRGGYQTEPVPAPPTTISPAAVGELCSIFNTQKGTWKALGPQVAQVAFTGVMRLWTIQDTVAGAAVAYNRNIVDTATSRACPRVRTAVLGVLDVASLRVALNGF</sequence>